<evidence type="ECO:0000313" key="1">
    <source>
        <dbReference type="EMBL" id="GBP91399.1"/>
    </source>
</evidence>
<dbReference type="OrthoDB" id="414730at2759"/>
<sequence>MIWSVTLYRVIGTDEGPTYESELNNKHENKNNFAPAQGTVALRTDLTDEGRGRTVIYSGDLGVGLGPMLGNCAFDCVNHETLILKLHHYGVTSRALDLLASYLTNRIQKVDVNNGDPVFVFDLRYASLTLKCSRSRPILRCWVCARAAQGYVFSSYQFADVLGQILAI</sequence>
<comment type="caution">
    <text evidence="1">The sequence shown here is derived from an EMBL/GenBank/DDBJ whole genome shotgun (WGS) entry which is preliminary data.</text>
</comment>
<dbReference type="EMBL" id="BGZK01002167">
    <property type="protein sequence ID" value="GBP91399.1"/>
    <property type="molecule type" value="Genomic_DNA"/>
</dbReference>
<accession>A0A4C1ZWH8</accession>
<name>A0A4C1ZWH8_EUMVA</name>
<dbReference type="Proteomes" id="UP000299102">
    <property type="component" value="Unassembled WGS sequence"/>
</dbReference>
<gene>
    <name evidence="1" type="ORF">EVAR_67288_1</name>
</gene>
<evidence type="ECO:0000313" key="2">
    <source>
        <dbReference type="Proteomes" id="UP000299102"/>
    </source>
</evidence>
<dbReference type="AlphaFoldDB" id="A0A4C1ZWH8"/>
<proteinExistence type="predicted"/>
<reference evidence="1 2" key="1">
    <citation type="journal article" date="2019" name="Commun. Biol.">
        <title>The bagworm genome reveals a unique fibroin gene that provides high tensile strength.</title>
        <authorList>
            <person name="Kono N."/>
            <person name="Nakamura H."/>
            <person name="Ohtoshi R."/>
            <person name="Tomita M."/>
            <person name="Numata K."/>
            <person name="Arakawa K."/>
        </authorList>
    </citation>
    <scope>NUCLEOTIDE SEQUENCE [LARGE SCALE GENOMIC DNA]</scope>
</reference>
<protein>
    <submittedName>
        <fullName evidence="1">Uncharacterized protein</fullName>
    </submittedName>
</protein>
<keyword evidence="2" id="KW-1185">Reference proteome</keyword>
<organism evidence="1 2">
    <name type="scientific">Eumeta variegata</name>
    <name type="common">Bagworm moth</name>
    <name type="synonym">Eumeta japonica</name>
    <dbReference type="NCBI Taxonomy" id="151549"/>
    <lineage>
        <taxon>Eukaryota</taxon>
        <taxon>Metazoa</taxon>
        <taxon>Ecdysozoa</taxon>
        <taxon>Arthropoda</taxon>
        <taxon>Hexapoda</taxon>
        <taxon>Insecta</taxon>
        <taxon>Pterygota</taxon>
        <taxon>Neoptera</taxon>
        <taxon>Endopterygota</taxon>
        <taxon>Lepidoptera</taxon>
        <taxon>Glossata</taxon>
        <taxon>Ditrysia</taxon>
        <taxon>Tineoidea</taxon>
        <taxon>Psychidae</taxon>
        <taxon>Oiketicinae</taxon>
        <taxon>Eumeta</taxon>
    </lineage>
</organism>